<dbReference type="Proteomes" id="UP000008703">
    <property type="component" value="Plasmid pSTRVI02"/>
</dbReference>
<feature type="region of interest" description="Disordered" evidence="1">
    <location>
        <begin position="21"/>
        <end position="45"/>
    </location>
</feature>
<dbReference type="RefSeq" id="WP_014043774.1">
    <property type="nucleotide sequence ID" value="NC_015952.1"/>
</dbReference>
<dbReference type="HOGENOM" id="CLU_2412048_0_0_11"/>
<dbReference type="AlphaFoldDB" id="G2PHN8"/>
<keyword evidence="3" id="KW-1185">Reference proteome</keyword>
<sequence length="92" mass="10015">MPRSPIDITTDLAHYLAITKPGSMRPTHGHAPAPVPYTDTDRAKTAPKLRAAAAEWRQADPEGYAQWRAAQKDDPDAEPCQFCATCRTGGPK</sequence>
<reference evidence="2" key="1">
    <citation type="submission" date="2011-08" db="EMBL/GenBank/DDBJ databases">
        <title>Complete sequence of plasmid 2 of Streptomyces violaceusniger Tu 4113.</title>
        <authorList>
            <consortium name="US DOE Joint Genome Institute"/>
            <person name="Lucas S."/>
            <person name="Han J."/>
            <person name="Lapidus A."/>
            <person name="Cheng J.-F."/>
            <person name="Goodwin L."/>
            <person name="Pitluck S."/>
            <person name="Peters L."/>
            <person name="Ivanova N."/>
            <person name="Daligault H."/>
            <person name="Detter J.C."/>
            <person name="Han C."/>
            <person name="Tapia R."/>
            <person name="Land M."/>
            <person name="Hauser L."/>
            <person name="Kyrpides N."/>
            <person name="Ivanova N."/>
            <person name="Pagani I."/>
            <person name="Hagen A."/>
            <person name="Katz L."/>
            <person name="Fiedler H.-P."/>
            <person name="Keasling J."/>
            <person name="Fortman J."/>
            <person name="Woyke T."/>
        </authorList>
    </citation>
    <scope>NUCLEOTIDE SEQUENCE [LARGE SCALE GENOMIC DNA]</scope>
    <source>
        <strain evidence="2">Tu 4113</strain>
        <plasmid evidence="2">pSTRVI02</plasmid>
    </source>
</reference>
<geneLocation type="plasmid" evidence="2 3">
    <name>pSTRVI02</name>
</geneLocation>
<keyword evidence="2" id="KW-0614">Plasmid</keyword>
<dbReference type="KEGG" id="svl:Strvi_0063"/>
<evidence type="ECO:0000313" key="3">
    <source>
        <dbReference type="Proteomes" id="UP000008703"/>
    </source>
</evidence>
<evidence type="ECO:0000256" key="1">
    <source>
        <dbReference type="SAM" id="MobiDB-lite"/>
    </source>
</evidence>
<protein>
    <submittedName>
        <fullName evidence="2">Uncharacterized protein</fullName>
    </submittedName>
</protein>
<gene>
    <name evidence="2" type="ORF">Strvi_0063</name>
</gene>
<name>G2PHN8_STRV4</name>
<organism evidence="2 3">
    <name type="scientific">Streptomyces violaceusniger (strain Tu 4113)</name>
    <dbReference type="NCBI Taxonomy" id="653045"/>
    <lineage>
        <taxon>Bacteria</taxon>
        <taxon>Bacillati</taxon>
        <taxon>Actinomycetota</taxon>
        <taxon>Actinomycetes</taxon>
        <taxon>Kitasatosporales</taxon>
        <taxon>Streptomycetaceae</taxon>
        <taxon>Streptomyces</taxon>
        <taxon>Streptomyces violaceusniger group</taxon>
    </lineage>
</organism>
<dbReference type="EMBL" id="CP002996">
    <property type="protein sequence ID" value="AEM88839.1"/>
    <property type="molecule type" value="Genomic_DNA"/>
</dbReference>
<proteinExistence type="predicted"/>
<accession>G2PHN8</accession>
<evidence type="ECO:0000313" key="2">
    <source>
        <dbReference type="EMBL" id="AEM88839.1"/>
    </source>
</evidence>